<accession>A0A1Y6CV22</accession>
<dbReference type="GO" id="GO:0015689">
    <property type="term" value="P:molybdate ion transport"/>
    <property type="evidence" value="ECO:0007669"/>
    <property type="project" value="InterPro"/>
</dbReference>
<feature type="binding site" evidence="13">
    <location>
        <position position="173"/>
    </location>
    <ligand>
        <name>molybdate</name>
        <dbReference type="ChEBI" id="CHEBI:36264"/>
    </ligand>
</feature>
<evidence type="ECO:0000256" key="11">
    <source>
        <dbReference type="ARBA" id="ARBA00073171"/>
    </source>
</evidence>
<keyword evidence="7" id="KW-0472">Membrane</keyword>
<dbReference type="PANTHER" id="PTHR30632:SF17">
    <property type="entry name" value="MOLYBDATE-BINDING PROTEIN MODA"/>
    <property type="match status" value="1"/>
</dbReference>
<evidence type="ECO:0000256" key="8">
    <source>
        <dbReference type="ARBA" id="ARBA00023245"/>
    </source>
</evidence>
<evidence type="ECO:0000256" key="14">
    <source>
        <dbReference type="SAM" id="SignalP"/>
    </source>
</evidence>
<feature type="binding site" evidence="13">
    <location>
        <position position="35"/>
    </location>
    <ligand>
        <name>molybdate</name>
        <dbReference type="ChEBI" id="CHEBI:36264"/>
    </ligand>
</feature>
<feature type="chain" id="PRO_5012961111" description="Molybdate-binding protein ModA" evidence="14">
    <location>
        <begin position="27"/>
        <end position="254"/>
    </location>
</feature>
<comment type="similarity">
    <text evidence="2">Belongs to the bacterial solute-binding protein ModA family.</text>
</comment>
<dbReference type="AlphaFoldDB" id="A0A1Y6CV22"/>
<comment type="subunit">
    <text evidence="10">The complex is composed of two ATP-binding proteins (ModC), two transmembrane proteins (ModB) and a solute-binding protein (ModA).</text>
</comment>
<gene>
    <name evidence="15" type="ORF">SAMN02949497_1570</name>
</gene>
<evidence type="ECO:0000256" key="9">
    <source>
        <dbReference type="ARBA" id="ARBA00056002"/>
    </source>
</evidence>
<reference evidence="15 16" key="1">
    <citation type="submission" date="2016-12" db="EMBL/GenBank/DDBJ databases">
        <authorList>
            <person name="Song W.-J."/>
            <person name="Kurnit D.M."/>
        </authorList>
    </citation>
    <scope>NUCLEOTIDE SEQUENCE [LARGE SCALE GENOMIC DNA]</scope>
    <source>
        <strain evidence="15 16">175</strain>
    </source>
</reference>
<dbReference type="PIRSF" id="PIRSF004846">
    <property type="entry name" value="ModA"/>
    <property type="match status" value="1"/>
</dbReference>
<evidence type="ECO:0000256" key="1">
    <source>
        <dbReference type="ARBA" id="ARBA00004236"/>
    </source>
</evidence>
<feature type="binding site" evidence="13">
    <location>
        <position position="62"/>
    </location>
    <ligand>
        <name>molybdate</name>
        <dbReference type="ChEBI" id="CHEBI:36264"/>
    </ligand>
</feature>
<feature type="signal peptide" evidence="14">
    <location>
        <begin position="1"/>
        <end position="26"/>
    </location>
</feature>
<evidence type="ECO:0000256" key="5">
    <source>
        <dbReference type="ARBA" id="ARBA00022723"/>
    </source>
</evidence>
<sequence>MKPRPTLKTGLLAAALYGLGATPALADITVYAAASLTAALTDIAKSFEQAHQTPVKLSFAASSALAKQIEQGAPADVFISADTKWVDYLDNKGKIDHNSLSNLLGNTLVLIAPKGQGFKVEMRKGFDFAHAFAGNLCTGTVESVPVGIYAKEALTHLDWWKTIQYRVVGADDVKAALNLIERGECEAGIVYETDAKQSTKVDVIARFPDDTHAPIVYPAVLVTQAGEAQDFLKYLQGPAAQGVFVKYGFKWLGK</sequence>
<keyword evidence="3" id="KW-0813">Transport</keyword>
<keyword evidence="13" id="KW-0500">Molybdenum</keyword>
<dbReference type="Pfam" id="PF13531">
    <property type="entry name" value="SBP_bac_11"/>
    <property type="match status" value="1"/>
</dbReference>
<comment type="subcellular location">
    <subcellularLocation>
        <location evidence="1">Cell membrane</location>
    </subcellularLocation>
</comment>
<feature type="binding site" evidence="13">
    <location>
        <position position="191"/>
    </location>
    <ligand>
        <name>molybdate</name>
        <dbReference type="ChEBI" id="CHEBI:36264"/>
    </ligand>
</feature>
<dbReference type="Gene3D" id="3.40.190.10">
    <property type="entry name" value="Periplasmic binding protein-like II"/>
    <property type="match status" value="2"/>
</dbReference>
<dbReference type="RefSeq" id="WP_085211478.1">
    <property type="nucleotide sequence ID" value="NZ_FXAM01000001.1"/>
</dbReference>
<dbReference type="GO" id="GO:0005886">
    <property type="term" value="C:plasma membrane"/>
    <property type="evidence" value="ECO:0007669"/>
    <property type="project" value="UniProtKB-SubCell"/>
</dbReference>
<evidence type="ECO:0000313" key="16">
    <source>
        <dbReference type="Proteomes" id="UP000192923"/>
    </source>
</evidence>
<dbReference type="OrthoDB" id="9785015at2"/>
<proteinExistence type="inferred from homology"/>
<evidence type="ECO:0000256" key="6">
    <source>
        <dbReference type="ARBA" id="ARBA00022729"/>
    </source>
</evidence>
<dbReference type="PANTHER" id="PTHR30632">
    <property type="entry name" value="MOLYBDATE-BINDING PERIPLASMIC PROTEIN"/>
    <property type="match status" value="1"/>
</dbReference>
<dbReference type="EMBL" id="FXAM01000001">
    <property type="protein sequence ID" value="SMF94261.1"/>
    <property type="molecule type" value="Genomic_DNA"/>
</dbReference>
<organism evidence="15 16">
    <name type="scientific">Methylomagnum ishizawai</name>
    <dbReference type="NCBI Taxonomy" id="1760988"/>
    <lineage>
        <taxon>Bacteria</taxon>
        <taxon>Pseudomonadati</taxon>
        <taxon>Pseudomonadota</taxon>
        <taxon>Gammaproteobacteria</taxon>
        <taxon>Methylococcales</taxon>
        <taxon>Methylococcaceae</taxon>
        <taxon>Methylomagnum</taxon>
    </lineage>
</organism>
<evidence type="ECO:0000256" key="4">
    <source>
        <dbReference type="ARBA" id="ARBA00022475"/>
    </source>
</evidence>
<evidence type="ECO:0000256" key="13">
    <source>
        <dbReference type="PIRSR" id="PIRSR004846-1"/>
    </source>
</evidence>
<dbReference type="STRING" id="1760988.SAMN02949497_1570"/>
<dbReference type="SUPFAM" id="SSF53850">
    <property type="entry name" value="Periplasmic binding protein-like II"/>
    <property type="match status" value="1"/>
</dbReference>
<dbReference type="Proteomes" id="UP000192923">
    <property type="component" value="Unassembled WGS sequence"/>
</dbReference>
<evidence type="ECO:0000256" key="2">
    <source>
        <dbReference type="ARBA" id="ARBA00009175"/>
    </source>
</evidence>
<evidence type="ECO:0000256" key="3">
    <source>
        <dbReference type="ARBA" id="ARBA00022448"/>
    </source>
</evidence>
<keyword evidence="4" id="KW-1003">Cell membrane</keyword>
<dbReference type="FunFam" id="3.40.190.10:FF:000030">
    <property type="entry name" value="Molybdate ABC transporter substrate-binding protein"/>
    <property type="match status" value="1"/>
</dbReference>
<comment type="function">
    <text evidence="9">Involved in the transport of molybdenum into the cell. Part of the binding-protein-dependent transport system ModABCD.</text>
</comment>
<keyword evidence="6 14" id="KW-0732">Signal</keyword>
<keyword evidence="5 13" id="KW-0479">Metal-binding</keyword>
<evidence type="ECO:0000256" key="10">
    <source>
        <dbReference type="ARBA" id="ARBA00062515"/>
    </source>
</evidence>
<evidence type="ECO:0000256" key="7">
    <source>
        <dbReference type="ARBA" id="ARBA00023136"/>
    </source>
</evidence>
<dbReference type="NCBIfam" id="TIGR01256">
    <property type="entry name" value="modA"/>
    <property type="match status" value="1"/>
</dbReference>
<dbReference type="InterPro" id="IPR050682">
    <property type="entry name" value="ModA/WtpA"/>
</dbReference>
<protein>
    <recommendedName>
        <fullName evidence="11">Molybdate-binding protein ModA</fullName>
    </recommendedName>
    <alternativeName>
        <fullName evidence="12">Molybdate/tungstate-binding protein ModA</fullName>
    </alternativeName>
</protein>
<name>A0A1Y6CV22_9GAMM</name>
<keyword evidence="16" id="KW-1185">Reference proteome</keyword>
<evidence type="ECO:0000313" key="15">
    <source>
        <dbReference type="EMBL" id="SMF94261.1"/>
    </source>
</evidence>
<dbReference type="InterPro" id="IPR005950">
    <property type="entry name" value="ModA"/>
</dbReference>
<dbReference type="GO" id="GO:0030288">
    <property type="term" value="C:outer membrane-bounded periplasmic space"/>
    <property type="evidence" value="ECO:0007669"/>
    <property type="project" value="TreeGrafter"/>
</dbReference>
<evidence type="ECO:0000256" key="12">
    <source>
        <dbReference type="ARBA" id="ARBA00078141"/>
    </source>
</evidence>
<dbReference type="GO" id="GO:0030973">
    <property type="term" value="F:molybdate ion binding"/>
    <property type="evidence" value="ECO:0007669"/>
    <property type="project" value="TreeGrafter"/>
</dbReference>
<keyword evidence="8" id="KW-0826">Tungsten</keyword>
<dbReference type="GO" id="GO:0046872">
    <property type="term" value="F:metal ion binding"/>
    <property type="evidence" value="ECO:0007669"/>
    <property type="project" value="UniProtKB-KW"/>
</dbReference>